<dbReference type="InterPro" id="IPR006327">
    <property type="entry name" value="PTS_IIC_fruc"/>
</dbReference>
<dbReference type="PROSITE" id="PS51104">
    <property type="entry name" value="PTS_EIIC_TYPE_2"/>
    <property type="match status" value="1"/>
</dbReference>
<dbReference type="InterPro" id="IPR003501">
    <property type="entry name" value="PTS_EIIB_2/3"/>
</dbReference>
<feature type="transmembrane region" description="Helical" evidence="12">
    <location>
        <begin position="628"/>
        <end position="646"/>
    </location>
</feature>
<sequence length="653" mass="69003">MALADLFIQDAMDLDLQTTTKTDTLKHLAEKFAQAGGVTNVDEYVAKLEAREEMSTTGVGDEIAIPHAQHPSIKQAAVIFGRSKEGIEWESMDGQPAKLIFMIAAPEGEGNEHLQALSKLSGVLMKPEAKAALLEAETTTDVVAIMDQFDPDKEEEAEEEEEVEAAPAVADDDVYILAVTACPTGIAHTYMAEEKLKQAAEKAGYKIKVETNGQGGVNHRLTKADIDAATAIIVAADRKVEINRFDGKPVIFRKVADGINMADELIRQAAEGEAKTFHASESAHEEEEDSSNESLGRQIYKHLMNGVSHMLPFVVAGGMLIAISFFWGINSANPADPSFNEIAHFLNTLGSLAFAMMLPVLAGFIGQSIADTPGLVVGAMGGVFANPGILTAFNQEGYFANAAPSGFLGALVAGFLAGGIIWLLKKAFAWLPKSLEGMKPIFIYPLFGVLLMGLAMFFVVNTPMGMIMDALTNGLASIPSELGVVLGFIVGAMMSIDMGGPLNKAAYVTGTALVTQANGAGSDVMAAVMVGGMVPPMAIAISATLNRNLWPEAQRNSAMVNYVMGAAFITEGAIPFAASNPVRVIPSLAIGAGVAGALSMFFGCVSYVPHGGIFAVLTNGVTHPVQYVIAWLVGSVVGALLLNFFLKRDQKAK</sequence>
<feature type="transmembrane region" description="Helical" evidence="12">
    <location>
        <begin position="342"/>
        <end position="362"/>
    </location>
</feature>
<dbReference type="Pfam" id="PF02378">
    <property type="entry name" value="PTS_EIIC"/>
    <property type="match status" value="1"/>
</dbReference>
<evidence type="ECO:0000256" key="12">
    <source>
        <dbReference type="SAM" id="Phobius"/>
    </source>
</evidence>
<keyword evidence="3" id="KW-0813">Transport</keyword>
<evidence type="ECO:0000259" key="15">
    <source>
        <dbReference type="PROSITE" id="PS51104"/>
    </source>
</evidence>
<dbReference type="OrthoDB" id="9782569at2"/>
<keyword evidence="4" id="KW-1003">Cell membrane</keyword>
<evidence type="ECO:0000313" key="19">
    <source>
        <dbReference type="Proteomes" id="UP000234239"/>
    </source>
</evidence>
<dbReference type="CDD" id="cd05569">
    <property type="entry name" value="PTS_IIB_fructose"/>
    <property type="match status" value="1"/>
</dbReference>
<keyword evidence="18" id="KW-1185">Reference proteome</keyword>
<keyword evidence="10 12" id="KW-1133">Transmembrane helix</keyword>
<evidence type="ECO:0000256" key="6">
    <source>
        <dbReference type="ARBA" id="ARBA00022597"/>
    </source>
</evidence>
<dbReference type="GeneID" id="92903893"/>
<feature type="transmembrane region" description="Helical" evidence="12">
    <location>
        <begin position="588"/>
        <end position="608"/>
    </location>
</feature>
<evidence type="ECO:0000256" key="11">
    <source>
        <dbReference type="ARBA" id="ARBA00023136"/>
    </source>
</evidence>
<dbReference type="InterPro" id="IPR002178">
    <property type="entry name" value="PTS_EIIA_type-2_dom"/>
</dbReference>
<reference evidence="16 18" key="1">
    <citation type="journal article" date="2016" name="Genome Announc.">
        <title>Complete Genome Sequences of Aerococcus christensenii CCUG 28831T, Aerococcus sanguinicola CCUG 43001T, Aerococcus urinae CCUG 36881T, Aerococcus urinaeequi CCUG 28094T, Aerococcus urinaehominis CCUG 42038 BT, and Aerococcus viridans CCUG 4311T.</title>
        <authorList>
            <person name="Carkaci D."/>
            <person name="Dargis R."/>
            <person name="Nielsen X.C."/>
            <person name="Skovgaard O."/>
            <person name="Fuursted K."/>
            <person name="Christensen J.J."/>
        </authorList>
    </citation>
    <scope>NUCLEOTIDE SEQUENCE [LARGE SCALE GENOMIC DNA]</scope>
    <source>
        <strain evidence="16 18">CCUG43001</strain>
    </source>
</reference>
<feature type="transmembrane region" description="Helical" evidence="12">
    <location>
        <begin position="482"/>
        <end position="503"/>
    </location>
</feature>
<protein>
    <submittedName>
        <fullName evidence="16">PTS fructose transporter subunit IIC</fullName>
    </submittedName>
</protein>
<reference evidence="17 19" key="3">
    <citation type="submission" date="2017-12" db="EMBL/GenBank/DDBJ databases">
        <title>Phylogenetic diversity of female urinary microbiome.</title>
        <authorList>
            <person name="Thomas-White K."/>
            <person name="Wolfe A.J."/>
        </authorList>
    </citation>
    <scope>NUCLEOTIDE SEQUENCE [LARGE SCALE GENOMIC DNA]</scope>
    <source>
        <strain evidence="17 19">UMB0139</strain>
    </source>
</reference>
<evidence type="ECO:0000256" key="7">
    <source>
        <dbReference type="ARBA" id="ARBA00022679"/>
    </source>
</evidence>
<gene>
    <name evidence="16" type="ORF">AWM72_07420</name>
    <name evidence="17" type="ORF">CYJ28_02335</name>
</gene>
<evidence type="ECO:0000313" key="16">
    <source>
        <dbReference type="EMBL" id="AMB94594.1"/>
    </source>
</evidence>
<evidence type="ECO:0000256" key="9">
    <source>
        <dbReference type="ARBA" id="ARBA00022692"/>
    </source>
</evidence>
<dbReference type="InterPro" id="IPR004715">
    <property type="entry name" value="PTS_IIA_fruc"/>
</dbReference>
<dbReference type="GO" id="GO:0005737">
    <property type="term" value="C:cytoplasm"/>
    <property type="evidence" value="ECO:0007669"/>
    <property type="project" value="UniProtKB-SubCell"/>
</dbReference>
<dbReference type="PANTHER" id="PTHR30505">
    <property type="entry name" value="FRUCTOSE-LIKE PERMEASE"/>
    <property type="match status" value="1"/>
</dbReference>
<dbReference type="SUPFAM" id="SSF52794">
    <property type="entry name" value="PTS system IIB component-like"/>
    <property type="match status" value="1"/>
</dbReference>
<dbReference type="EMBL" id="CP014160">
    <property type="protein sequence ID" value="AMB94594.1"/>
    <property type="molecule type" value="Genomic_DNA"/>
</dbReference>
<dbReference type="CDD" id="cd00211">
    <property type="entry name" value="PTS_IIA_fru"/>
    <property type="match status" value="1"/>
</dbReference>
<dbReference type="InterPro" id="IPR036095">
    <property type="entry name" value="PTS_EIIB-like_sf"/>
</dbReference>
<feature type="transmembrane region" description="Helical" evidence="12">
    <location>
        <begin position="524"/>
        <end position="545"/>
    </location>
</feature>
<evidence type="ECO:0000256" key="8">
    <source>
        <dbReference type="ARBA" id="ARBA00022683"/>
    </source>
</evidence>
<proteinExistence type="predicted"/>
<dbReference type="PROSITE" id="PS51094">
    <property type="entry name" value="PTS_EIIA_TYPE_2"/>
    <property type="match status" value="1"/>
</dbReference>
<accession>A0A0X8FCG4</accession>
<dbReference type="NCBIfam" id="TIGR00829">
    <property type="entry name" value="FRU"/>
    <property type="match status" value="1"/>
</dbReference>
<dbReference type="Pfam" id="PF00359">
    <property type="entry name" value="PTS_EIIA_2"/>
    <property type="match status" value="1"/>
</dbReference>
<dbReference type="FunFam" id="3.40.930.10:FF:000009">
    <property type="entry name" value="PTS system, fructose specific IIABC component"/>
    <property type="match status" value="1"/>
</dbReference>
<feature type="transmembrane region" description="Helical" evidence="12">
    <location>
        <begin position="310"/>
        <end position="330"/>
    </location>
</feature>
<evidence type="ECO:0000256" key="4">
    <source>
        <dbReference type="ARBA" id="ARBA00022475"/>
    </source>
</evidence>
<dbReference type="NCBIfam" id="TIGR00848">
    <property type="entry name" value="fruA"/>
    <property type="match status" value="1"/>
</dbReference>
<dbReference type="InterPro" id="IPR050864">
    <property type="entry name" value="Bacterial_PTS_Sugar_Transport"/>
</dbReference>
<dbReference type="PANTHER" id="PTHR30505:SF28">
    <property type="entry name" value="PTS SYSTEM 2-O-ALPHA-MANNOSYL-D-GLYCERATE-SPECIFIC EIIABC COMPONENT"/>
    <property type="match status" value="1"/>
</dbReference>
<dbReference type="SUPFAM" id="SSF55804">
    <property type="entry name" value="Phoshotransferase/anion transport protein"/>
    <property type="match status" value="1"/>
</dbReference>
<evidence type="ECO:0000259" key="13">
    <source>
        <dbReference type="PROSITE" id="PS51094"/>
    </source>
</evidence>
<comment type="subcellular location">
    <subcellularLocation>
        <location evidence="1">Cell inner membrane</location>
        <topology evidence="1">Multi-pass membrane protein</topology>
    </subcellularLocation>
    <subcellularLocation>
        <location evidence="2">Cytoplasm</location>
    </subcellularLocation>
</comment>
<dbReference type="InterPro" id="IPR013011">
    <property type="entry name" value="PTS_EIIB_2"/>
</dbReference>
<dbReference type="FunFam" id="3.40.50.2300:FF:000014">
    <property type="entry name" value="PTS system fructose-like transporter subunit IIB"/>
    <property type="match status" value="1"/>
</dbReference>
<dbReference type="Pfam" id="PF02302">
    <property type="entry name" value="PTS_IIB"/>
    <property type="match status" value="1"/>
</dbReference>
<dbReference type="PROSITE" id="PS51099">
    <property type="entry name" value="PTS_EIIB_TYPE_2"/>
    <property type="match status" value="1"/>
</dbReference>
<keyword evidence="7" id="KW-0808">Transferase</keyword>
<dbReference type="GO" id="GO:0090563">
    <property type="term" value="F:protein-phosphocysteine-sugar phosphotransferase activity"/>
    <property type="evidence" value="ECO:0007669"/>
    <property type="project" value="TreeGrafter"/>
</dbReference>
<feature type="transmembrane region" description="Helical" evidence="12">
    <location>
        <begin position="374"/>
        <end position="393"/>
    </location>
</feature>
<dbReference type="PROSITE" id="PS00372">
    <property type="entry name" value="PTS_EIIA_TYPE_2_HIS"/>
    <property type="match status" value="1"/>
</dbReference>
<dbReference type="GO" id="GO:0009401">
    <property type="term" value="P:phosphoenolpyruvate-dependent sugar phosphotransferase system"/>
    <property type="evidence" value="ECO:0007669"/>
    <property type="project" value="UniProtKB-KW"/>
</dbReference>
<dbReference type="InterPro" id="IPR003353">
    <property type="entry name" value="PTS_IIB_fruc"/>
</dbReference>
<organism evidence="16 18">
    <name type="scientific">Aerococcus sanguinicola</name>
    <dbReference type="NCBI Taxonomy" id="119206"/>
    <lineage>
        <taxon>Bacteria</taxon>
        <taxon>Bacillati</taxon>
        <taxon>Bacillota</taxon>
        <taxon>Bacilli</taxon>
        <taxon>Lactobacillales</taxon>
        <taxon>Aerococcaceae</taxon>
        <taxon>Aerococcus</taxon>
    </lineage>
</organism>
<feature type="transmembrane region" description="Helical" evidence="12">
    <location>
        <begin position="405"/>
        <end position="424"/>
    </location>
</feature>
<keyword evidence="8" id="KW-0598">Phosphotransferase system</keyword>
<evidence type="ECO:0000256" key="1">
    <source>
        <dbReference type="ARBA" id="ARBA00004429"/>
    </source>
</evidence>
<dbReference type="GO" id="GO:0022877">
    <property type="term" value="F:protein-N(PI)-phosphohistidine-fructose phosphotransferase system transporter activity"/>
    <property type="evidence" value="ECO:0007669"/>
    <property type="project" value="InterPro"/>
</dbReference>
<keyword evidence="11 12" id="KW-0472">Membrane</keyword>
<evidence type="ECO:0000256" key="3">
    <source>
        <dbReference type="ARBA" id="ARBA00022448"/>
    </source>
</evidence>
<dbReference type="Gene3D" id="3.40.930.10">
    <property type="entry name" value="Mannitol-specific EII, Chain A"/>
    <property type="match status" value="1"/>
</dbReference>
<dbReference type="Proteomes" id="UP000069912">
    <property type="component" value="Chromosome"/>
</dbReference>
<feature type="transmembrane region" description="Helical" evidence="12">
    <location>
        <begin position="444"/>
        <end position="462"/>
    </location>
</feature>
<keyword evidence="6" id="KW-0762">Sugar transport</keyword>
<name>A0A0X8FCG4_9LACT</name>
<evidence type="ECO:0000259" key="14">
    <source>
        <dbReference type="PROSITE" id="PS51099"/>
    </source>
</evidence>
<dbReference type="GO" id="GO:0005351">
    <property type="term" value="F:carbohydrate:proton symporter activity"/>
    <property type="evidence" value="ECO:0007669"/>
    <property type="project" value="InterPro"/>
</dbReference>
<dbReference type="InterPro" id="IPR016152">
    <property type="entry name" value="PTrfase/Anion_transptr"/>
</dbReference>
<dbReference type="RefSeq" id="WP_067975621.1">
    <property type="nucleotide sequence ID" value="NZ_CAJHKM010000002.1"/>
</dbReference>
<dbReference type="NCBIfam" id="TIGR01427">
    <property type="entry name" value="PTS_IIC_fructo"/>
    <property type="match status" value="1"/>
</dbReference>
<evidence type="ECO:0000313" key="17">
    <source>
        <dbReference type="EMBL" id="PKZ23410.1"/>
    </source>
</evidence>
<dbReference type="EMBL" id="PKGY01000001">
    <property type="protein sequence ID" value="PKZ23410.1"/>
    <property type="molecule type" value="Genomic_DNA"/>
</dbReference>
<evidence type="ECO:0000256" key="2">
    <source>
        <dbReference type="ARBA" id="ARBA00004496"/>
    </source>
</evidence>
<dbReference type="AlphaFoldDB" id="A0A0X8FCG4"/>
<feature type="domain" description="PTS EIIB type-2" evidence="14">
    <location>
        <begin position="176"/>
        <end position="271"/>
    </location>
</feature>
<feature type="domain" description="PTS EIIA type-2" evidence="13">
    <location>
        <begin position="5"/>
        <end position="149"/>
    </location>
</feature>
<evidence type="ECO:0000256" key="10">
    <source>
        <dbReference type="ARBA" id="ARBA00022989"/>
    </source>
</evidence>
<keyword evidence="5" id="KW-0597">Phosphoprotein</keyword>
<dbReference type="Proteomes" id="UP000234239">
    <property type="component" value="Unassembled WGS sequence"/>
</dbReference>
<keyword evidence="9 12" id="KW-0812">Transmembrane</keyword>
<reference evidence="18" key="2">
    <citation type="submission" date="2016-01" db="EMBL/GenBank/DDBJ databases">
        <title>Six Aerococcus type strain genome sequencing and assembly using PacBio and Illumina Hiseq.</title>
        <authorList>
            <person name="Carkaci D."/>
            <person name="Dargis R."/>
            <person name="Nielsen X.C."/>
            <person name="Skovgaard O."/>
            <person name="Fuursted K."/>
            <person name="Christensen J.J."/>
        </authorList>
    </citation>
    <scope>NUCLEOTIDE SEQUENCE [LARGE SCALE GENOMIC DNA]</scope>
    <source>
        <strain evidence="18">CCUG43001</strain>
    </source>
</reference>
<dbReference type="InterPro" id="IPR003352">
    <property type="entry name" value="PTS_EIIC"/>
</dbReference>
<dbReference type="GO" id="GO:0005886">
    <property type="term" value="C:plasma membrane"/>
    <property type="evidence" value="ECO:0007669"/>
    <property type="project" value="UniProtKB-SubCell"/>
</dbReference>
<dbReference type="InterPro" id="IPR013014">
    <property type="entry name" value="PTS_EIIC_2"/>
</dbReference>
<evidence type="ECO:0000256" key="5">
    <source>
        <dbReference type="ARBA" id="ARBA00022553"/>
    </source>
</evidence>
<dbReference type="KEGG" id="asan:AWM72_07420"/>
<evidence type="ECO:0000313" key="18">
    <source>
        <dbReference type="Proteomes" id="UP000069912"/>
    </source>
</evidence>
<feature type="domain" description="PTS EIIC type-2" evidence="15">
    <location>
        <begin position="299"/>
        <end position="653"/>
    </location>
</feature>
<dbReference type="Gene3D" id="3.40.50.2300">
    <property type="match status" value="1"/>
</dbReference>